<dbReference type="Proteomes" id="UP001187343">
    <property type="component" value="Unassembled WGS sequence"/>
</dbReference>
<dbReference type="GO" id="GO:0031295">
    <property type="term" value="P:T cell costimulation"/>
    <property type="evidence" value="ECO:0007669"/>
    <property type="project" value="TreeGrafter"/>
</dbReference>
<name>A0AA88QB60_9TELE</name>
<feature type="domain" description="Ig-like" evidence="13">
    <location>
        <begin position="137"/>
        <end position="253"/>
    </location>
</feature>
<dbReference type="InterPro" id="IPR036179">
    <property type="entry name" value="Ig-like_dom_sf"/>
</dbReference>
<organism evidence="14 15">
    <name type="scientific">Cirrhinus molitorella</name>
    <name type="common">mud carp</name>
    <dbReference type="NCBI Taxonomy" id="172907"/>
    <lineage>
        <taxon>Eukaryota</taxon>
        <taxon>Metazoa</taxon>
        <taxon>Chordata</taxon>
        <taxon>Craniata</taxon>
        <taxon>Vertebrata</taxon>
        <taxon>Euteleostomi</taxon>
        <taxon>Actinopterygii</taxon>
        <taxon>Neopterygii</taxon>
        <taxon>Teleostei</taxon>
        <taxon>Ostariophysi</taxon>
        <taxon>Cypriniformes</taxon>
        <taxon>Cyprinidae</taxon>
        <taxon>Labeoninae</taxon>
        <taxon>Labeonini</taxon>
        <taxon>Cirrhinus</taxon>
    </lineage>
</organism>
<feature type="transmembrane region" description="Helical" evidence="11">
    <location>
        <begin position="545"/>
        <end position="568"/>
    </location>
</feature>
<evidence type="ECO:0000313" key="14">
    <source>
        <dbReference type="EMBL" id="KAK2916866.1"/>
    </source>
</evidence>
<dbReference type="SMART" id="SM00409">
    <property type="entry name" value="IG"/>
    <property type="match status" value="2"/>
</dbReference>
<evidence type="ECO:0000256" key="2">
    <source>
        <dbReference type="ARBA" id="ARBA00022475"/>
    </source>
</evidence>
<evidence type="ECO:0000256" key="7">
    <source>
        <dbReference type="ARBA" id="ARBA00023157"/>
    </source>
</evidence>
<keyword evidence="8" id="KW-0675">Receptor</keyword>
<feature type="signal peptide" evidence="12">
    <location>
        <begin position="1"/>
        <end position="20"/>
    </location>
</feature>
<feature type="transmembrane region" description="Helical" evidence="11">
    <location>
        <begin position="423"/>
        <end position="444"/>
    </location>
</feature>
<feature type="transmembrane region" description="Helical" evidence="11">
    <location>
        <begin position="481"/>
        <end position="505"/>
    </location>
</feature>
<dbReference type="FunFam" id="2.60.40.10:FF:000142">
    <property type="entry name" value="V-set domain-containing T-cell activation inhibitor 1"/>
    <property type="match status" value="2"/>
</dbReference>
<dbReference type="Pfam" id="PF07686">
    <property type="entry name" value="V-set"/>
    <property type="match status" value="2"/>
</dbReference>
<keyword evidence="15" id="KW-1185">Reference proteome</keyword>
<comment type="caution">
    <text evidence="14">The sequence shown here is derived from an EMBL/GenBank/DDBJ whole genome shotgun (WGS) entry which is preliminary data.</text>
</comment>
<dbReference type="InterPro" id="IPR051713">
    <property type="entry name" value="T-cell_Activation_Regulation"/>
</dbReference>
<dbReference type="GO" id="GO:0042102">
    <property type="term" value="P:positive regulation of T cell proliferation"/>
    <property type="evidence" value="ECO:0007669"/>
    <property type="project" value="TreeGrafter"/>
</dbReference>
<dbReference type="EMBL" id="JAUYZG010000001">
    <property type="protein sequence ID" value="KAK2916866.1"/>
    <property type="molecule type" value="Genomic_DNA"/>
</dbReference>
<dbReference type="InterPro" id="IPR003598">
    <property type="entry name" value="Ig_sub2"/>
</dbReference>
<keyword evidence="6 11" id="KW-0472">Membrane</keyword>
<dbReference type="Gene3D" id="2.60.40.10">
    <property type="entry name" value="Immunoglobulins"/>
    <property type="match status" value="2"/>
</dbReference>
<evidence type="ECO:0000256" key="3">
    <source>
        <dbReference type="ARBA" id="ARBA00022692"/>
    </source>
</evidence>
<evidence type="ECO:0000256" key="12">
    <source>
        <dbReference type="SAM" id="SignalP"/>
    </source>
</evidence>
<dbReference type="PANTHER" id="PTHR25466:SF14">
    <property type="entry name" value="BUTYROPHILIN SUBFAMILY 2 MEMBER A2-LIKE-RELATED"/>
    <property type="match status" value="1"/>
</dbReference>
<evidence type="ECO:0000256" key="1">
    <source>
        <dbReference type="ARBA" id="ARBA00004251"/>
    </source>
</evidence>
<evidence type="ECO:0000256" key="6">
    <source>
        <dbReference type="ARBA" id="ARBA00023136"/>
    </source>
</evidence>
<dbReference type="GO" id="GO:0042130">
    <property type="term" value="P:negative regulation of T cell proliferation"/>
    <property type="evidence" value="ECO:0007669"/>
    <property type="project" value="TreeGrafter"/>
</dbReference>
<dbReference type="InterPro" id="IPR003599">
    <property type="entry name" value="Ig_sub"/>
</dbReference>
<dbReference type="GO" id="GO:0071222">
    <property type="term" value="P:cellular response to lipopolysaccharide"/>
    <property type="evidence" value="ECO:0007669"/>
    <property type="project" value="TreeGrafter"/>
</dbReference>
<keyword evidence="10" id="KW-0393">Immunoglobulin domain</keyword>
<gene>
    <name evidence="14" type="ORF">Q8A67_001240</name>
</gene>
<feature type="transmembrane region" description="Helical" evidence="11">
    <location>
        <begin position="320"/>
        <end position="340"/>
    </location>
</feature>
<keyword evidence="9" id="KW-0325">Glycoprotein</keyword>
<keyword evidence="5 11" id="KW-1133">Transmembrane helix</keyword>
<feature type="transmembrane region" description="Helical" evidence="11">
    <location>
        <begin position="588"/>
        <end position="607"/>
    </location>
</feature>
<dbReference type="InterPro" id="IPR007110">
    <property type="entry name" value="Ig-like_dom"/>
</dbReference>
<feature type="transmembrane region" description="Helical" evidence="11">
    <location>
        <begin position="263"/>
        <end position="284"/>
    </location>
</feature>
<evidence type="ECO:0000256" key="9">
    <source>
        <dbReference type="ARBA" id="ARBA00023180"/>
    </source>
</evidence>
<keyword evidence="3 11" id="KW-0812">Transmembrane</keyword>
<evidence type="ECO:0000256" key="4">
    <source>
        <dbReference type="ARBA" id="ARBA00022729"/>
    </source>
</evidence>
<sequence length="663" mass="74865">MYFLHCGLMLIFTICYVADTLEFIVRGPSGPLVVPLGGSVILPCYVEAPIVAEEVKVVWKKTDSETLVHQFQDGESQPESQQQDYHDRAHFFTDQIQHGNFSLLLENVTAEDKGVYRCKVYSQQVADKTLVEIKDVERLLVSGSDHTVSAYDGEDITLNCSVDSHIRPEHIEEVSWKKTDEDGHILVMCYKNNETLPDSSDERYRDRVEFFTAEIPKGNFSLRLKSVRSEDKGVYMCQVFAAGLSANATAELVQLGFYWKHTIVLILCIIASGFALLLCWFVYFKSENQDTRLCLQVIILICPFITMLLASVIWRVIEGSLYETVSCCMFYILGPLRLYWVTPLATDIPAKILKYVMTTHADHAAFMAVMYSVLLAEHFENISTVNRTVTIGLLVLMCLIFIIQLAKEKVLSCSGELSKKVRLFVVAFSFSWLPTLQLALLLYSHLDSKAVFIITASILPILLVSYFICKKLKSADQRCQCCQYILIWSMMIVMSGVMVYFYIVLLRNKKVDAGLVCIAGFVQALWVLAFSDVPVHYQKLGMRKILFLYGSAGLVLVNSVALMTELIVKAVHGVHLVRDLRIIVFPSEWLFTVALLILSIVASWKTVNTESQEASQMSTHCNGTPGTKHTSIDMDQMTGESHEMETLRKVVGNSEEHQEEEVN</sequence>
<reference evidence="14" key="1">
    <citation type="submission" date="2023-08" db="EMBL/GenBank/DDBJ databases">
        <title>Chromosome-level Genome Assembly of mud carp (Cirrhinus molitorella).</title>
        <authorList>
            <person name="Liu H."/>
        </authorList>
    </citation>
    <scope>NUCLEOTIDE SEQUENCE</scope>
    <source>
        <strain evidence="14">Prfri</strain>
        <tissue evidence="14">Muscle</tissue>
    </source>
</reference>
<dbReference type="InterPro" id="IPR013106">
    <property type="entry name" value="Ig_V-set"/>
</dbReference>
<proteinExistence type="predicted"/>
<dbReference type="GO" id="GO:0006955">
    <property type="term" value="P:immune response"/>
    <property type="evidence" value="ECO:0007669"/>
    <property type="project" value="TreeGrafter"/>
</dbReference>
<dbReference type="InterPro" id="IPR013783">
    <property type="entry name" value="Ig-like_fold"/>
</dbReference>
<evidence type="ECO:0000256" key="11">
    <source>
        <dbReference type="SAM" id="Phobius"/>
    </source>
</evidence>
<feature type="transmembrane region" description="Helical" evidence="11">
    <location>
        <begin position="385"/>
        <end position="403"/>
    </location>
</feature>
<feature type="transmembrane region" description="Helical" evidence="11">
    <location>
        <begin position="511"/>
        <end position="533"/>
    </location>
</feature>
<dbReference type="PROSITE" id="PS50835">
    <property type="entry name" value="IG_LIKE"/>
    <property type="match status" value="2"/>
</dbReference>
<feature type="domain" description="Ig-like" evidence="13">
    <location>
        <begin position="37"/>
        <end position="131"/>
    </location>
</feature>
<evidence type="ECO:0000256" key="8">
    <source>
        <dbReference type="ARBA" id="ARBA00023170"/>
    </source>
</evidence>
<evidence type="ECO:0000256" key="10">
    <source>
        <dbReference type="ARBA" id="ARBA00023319"/>
    </source>
</evidence>
<dbReference type="GO" id="GO:0009897">
    <property type="term" value="C:external side of plasma membrane"/>
    <property type="evidence" value="ECO:0007669"/>
    <property type="project" value="TreeGrafter"/>
</dbReference>
<feature type="chain" id="PRO_5041680564" description="Ig-like domain-containing protein" evidence="12">
    <location>
        <begin position="21"/>
        <end position="663"/>
    </location>
</feature>
<dbReference type="SMART" id="SM00408">
    <property type="entry name" value="IGc2"/>
    <property type="match status" value="2"/>
</dbReference>
<keyword evidence="2" id="KW-1003">Cell membrane</keyword>
<protein>
    <recommendedName>
        <fullName evidence="13">Ig-like domain-containing protein</fullName>
    </recommendedName>
</protein>
<dbReference type="SUPFAM" id="SSF48726">
    <property type="entry name" value="Immunoglobulin"/>
    <property type="match status" value="2"/>
</dbReference>
<dbReference type="PANTHER" id="PTHR25466">
    <property type="entry name" value="T-LYMPHOCYTE ACTIVATION ANTIGEN"/>
    <property type="match status" value="1"/>
</dbReference>
<feature type="transmembrane region" description="Helical" evidence="11">
    <location>
        <begin position="293"/>
        <end position="314"/>
    </location>
</feature>
<feature type="transmembrane region" description="Helical" evidence="11">
    <location>
        <begin position="450"/>
        <end position="469"/>
    </location>
</feature>
<dbReference type="SMART" id="SM00406">
    <property type="entry name" value="IGv"/>
    <property type="match status" value="2"/>
</dbReference>
<evidence type="ECO:0000256" key="5">
    <source>
        <dbReference type="ARBA" id="ARBA00022989"/>
    </source>
</evidence>
<keyword evidence="7" id="KW-1015">Disulfide bond</keyword>
<keyword evidence="4 12" id="KW-0732">Signal</keyword>
<evidence type="ECO:0000259" key="13">
    <source>
        <dbReference type="PROSITE" id="PS50835"/>
    </source>
</evidence>
<comment type="subcellular location">
    <subcellularLocation>
        <location evidence="1">Cell membrane</location>
        <topology evidence="1">Single-pass type I membrane protein</topology>
    </subcellularLocation>
</comment>
<dbReference type="AlphaFoldDB" id="A0AA88QB60"/>
<evidence type="ECO:0000313" key="15">
    <source>
        <dbReference type="Proteomes" id="UP001187343"/>
    </source>
</evidence>
<dbReference type="GO" id="GO:0007166">
    <property type="term" value="P:cell surface receptor signaling pathway"/>
    <property type="evidence" value="ECO:0007669"/>
    <property type="project" value="TreeGrafter"/>
</dbReference>
<accession>A0AA88QB60</accession>